<keyword evidence="3" id="KW-1185">Reference proteome</keyword>
<reference evidence="3" key="1">
    <citation type="journal article" date="2019" name="Int. J. Syst. Evol. Microbiol.">
        <title>The Global Catalogue of Microorganisms (GCM) 10K type strain sequencing project: providing services to taxonomists for standard genome sequencing and annotation.</title>
        <authorList>
            <consortium name="The Broad Institute Genomics Platform"/>
            <consortium name="The Broad Institute Genome Sequencing Center for Infectious Disease"/>
            <person name="Wu L."/>
            <person name="Ma J."/>
        </authorList>
    </citation>
    <scope>NUCLEOTIDE SEQUENCE [LARGE SCALE GENOMIC DNA]</scope>
    <source>
        <strain evidence="3">CGMCC 1.19062</strain>
    </source>
</reference>
<feature type="compositionally biased region" description="Polar residues" evidence="1">
    <location>
        <begin position="503"/>
        <end position="517"/>
    </location>
</feature>
<keyword evidence="2" id="KW-0067">ATP-binding</keyword>
<dbReference type="Pfam" id="PF13589">
    <property type="entry name" value="HATPase_c_3"/>
    <property type="match status" value="1"/>
</dbReference>
<dbReference type="RefSeq" id="WP_379875787.1">
    <property type="nucleotide sequence ID" value="NZ_JBHUIP010000005.1"/>
</dbReference>
<dbReference type="InterPro" id="IPR036890">
    <property type="entry name" value="HATPase_C_sf"/>
</dbReference>
<dbReference type="GO" id="GO:0005524">
    <property type="term" value="F:ATP binding"/>
    <property type="evidence" value="ECO:0007669"/>
    <property type="project" value="UniProtKB-KW"/>
</dbReference>
<dbReference type="SUPFAM" id="SSF55874">
    <property type="entry name" value="ATPase domain of HSP90 chaperone/DNA topoisomerase II/histidine kinase"/>
    <property type="match status" value="1"/>
</dbReference>
<keyword evidence="2" id="KW-0547">Nucleotide-binding</keyword>
<gene>
    <name evidence="2" type="ORF">ACFSM5_07970</name>
</gene>
<dbReference type="EMBL" id="JBHUIP010000005">
    <property type="protein sequence ID" value="MFD2262820.1"/>
    <property type="molecule type" value="Genomic_DNA"/>
</dbReference>
<evidence type="ECO:0000256" key="1">
    <source>
        <dbReference type="SAM" id="MobiDB-lite"/>
    </source>
</evidence>
<dbReference type="Gene3D" id="3.30.565.10">
    <property type="entry name" value="Histidine kinase-like ATPase, C-terminal domain"/>
    <property type="match status" value="1"/>
</dbReference>
<proteinExistence type="predicted"/>
<evidence type="ECO:0000313" key="2">
    <source>
        <dbReference type="EMBL" id="MFD2262820.1"/>
    </source>
</evidence>
<organism evidence="2 3">
    <name type="scientific">Lacibacterium aquatile</name>
    <dbReference type="NCBI Taxonomy" id="1168082"/>
    <lineage>
        <taxon>Bacteria</taxon>
        <taxon>Pseudomonadati</taxon>
        <taxon>Pseudomonadota</taxon>
        <taxon>Alphaproteobacteria</taxon>
        <taxon>Rhodospirillales</taxon>
        <taxon>Rhodospirillaceae</taxon>
    </lineage>
</organism>
<comment type="caution">
    <text evidence="2">The sequence shown here is derived from an EMBL/GenBank/DDBJ whole genome shotgun (WGS) entry which is preliminary data.</text>
</comment>
<evidence type="ECO:0000313" key="3">
    <source>
        <dbReference type="Proteomes" id="UP001597295"/>
    </source>
</evidence>
<sequence>MNVRAAEPITVDDVRIGSYSLETLTTGMYEDPLHCVREYIQNAYDAIRAARSDGTLPADGGLVTVAVSGSASRPTLSIRDNGTGISSADAIGTLVSIGASRKRPNINAGFRGIGRLAGVAYCATLRFTTSFKGEPIATVVEFDCGKLRGYMRPGVDAQDVREVIRLCVLTGNVPAKEEDHFTEVEMVGLTGIGLEFAEVPRLIPYLRQVCPVDYSDRFQQAARIRAYSDSLGYAIGAIEVEIRYKRERTQILKAYDDSSPTSQKPSIVSGVEFIDSAELGWHGWLGVSNFNGEITDGMVAGPRFRVKNIQVGGSEIIEELGAELTLGGTEGRLQRWAVGEIFITNPAVVPNARRDGFEDSTAWRDIRKDIKLRVAKRVVTLVRTASKTRSKMKSLALEITSIASSVGRPDIDEATISRLLKQIDRVMEKLRPEKLPGVDPNELGELVSRLKAVKERLLEIRSRPPKDSAGGEGAGGGQQQGDNPQGDATSSGDTKGQGESGNAGASQGGTETRQGRQWSAEELLAALRSVLVRELGQDEADRLYEIALEKLNSE</sequence>
<protein>
    <submittedName>
        <fullName evidence="2">ATP-binding protein</fullName>
    </submittedName>
</protein>
<dbReference type="Proteomes" id="UP001597295">
    <property type="component" value="Unassembled WGS sequence"/>
</dbReference>
<accession>A0ABW5DPY1</accession>
<feature type="region of interest" description="Disordered" evidence="1">
    <location>
        <begin position="461"/>
        <end position="517"/>
    </location>
</feature>
<name>A0ABW5DPY1_9PROT</name>
<feature type="compositionally biased region" description="Gly residues" evidence="1">
    <location>
        <begin position="470"/>
        <end position="479"/>
    </location>
</feature>